<dbReference type="Proteomes" id="UP001176940">
    <property type="component" value="Unassembled WGS sequence"/>
</dbReference>
<feature type="compositionally biased region" description="Basic and acidic residues" evidence="1">
    <location>
        <begin position="138"/>
        <end position="147"/>
    </location>
</feature>
<accession>A0ABN9LTF7</accession>
<dbReference type="EMBL" id="CAUEEQ010031459">
    <property type="protein sequence ID" value="CAJ0950312.1"/>
    <property type="molecule type" value="Genomic_DNA"/>
</dbReference>
<evidence type="ECO:0000313" key="2">
    <source>
        <dbReference type="EMBL" id="CAJ0950312.1"/>
    </source>
</evidence>
<evidence type="ECO:0000313" key="3">
    <source>
        <dbReference type="Proteomes" id="UP001176940"/>
    </source>
</evidence>
<sequence length="242" mass="26086">MSSDSTLLQGELSRLSASISDETANQSRGTLSWRETLALEGSHDSAVTDRSVLPVLHEILSSDEDTSSKRLFMEEGASGLGPTGQGRSPTSACDYLSTTTISSGSFLTSERTDTSPVISAPSVATDISSQADHLSDTFHSLDPKLDSDISTPSYARSDATITPQSLPDLSRSSSNSSHREPQPYRSSPSSSGLFHSHVLARRSPRRPAKEGERAEPMCCKEQWSRDEHRAVASISCNEAFYT</sequence>
<gene>
    <name evidence="2" type="ORF">RIMI_LOCUS12970378</name>
</gene>
<name>A0ABN9LTF7_9NEOB</name>
<protein>
    <submittedName>
        <fullName evidence="2">Uncharacterized protein</fullName>
    </submittedName>
</protein>
<comment type="caution">
    <text evidence="2">The sequence shown here is derived from an EMBL/GenBank/DDBJ whole genome shotgun (WGS) entry which is preliminary data.</text>
</comment>
<feature type="region of interest" description="Disordered" evidence="1">
    <location>
        <begin position="138"/>
        <end position="225"/>
    </location>
</feature>
<proteinExistence type="predicted"/>
<keyword evidence="3" id="KW-1185">Reference proteome</keyword>
<feature type="non-terminal residue" evidence="2">
    <location>
        <position position="242"/>
    </location>
</feature>
<organism evidence="2 3">
    <name type="scientific">Ranitomeya imitator</name>
    <name type="common">mimic poison frog</name>
    <dbReference type="NCBI Taxonomy" id="111125"/>
    <lineage>
        <taxon>Eukaryota</taxon>
        <taxon>Metazoa</taxon>
        <taxon>Chordata</taxon>
        <taxon>Craniata</taxon>
        <taxon>Vertebrata</taxon>
        <taxon>Euteleostomi</taxon>
        <taxon>Amphibia</taxon>
        <taxon>Batrachia</taxon>
        <taxon>Anura</taxon>
        <taxon>Neobatrachia</taxon>
        <taxon>Hyloidea</taxon>
        <taxon>Dendrobatidae</taxon>
        <taxon>Dendrobatinae</taxon>
        <taxon>Ranitomeya</taxon>
    </lineage>
</organism>
<feature type="compositionally biased region" description="Polar residues" evidence="1">
    <location>
        <begin position="148"/>
        <end position="167"/>
    </location>
</feature>
<feature type="region of interest" description="Disordered" evidence="1">
    <location>
        <begin position="1"/>
        <end position="31"/>
    </location>
</feature>
<evidence type="ECO:0000256" key="1">
    <source>
        <dbReference type="SAM" id="MobiDB-lite"/>
    </source>
</evidence>
<feature type="compositionally biased region" description="Polar residues" evidence="1">
    <location>
        <begin position="15"/>
        <end position="30"/>
    </location>
</feature>
<reference evidence="2" key="1">
    <citation type="submission" date="2023-07" db="EMBL/GenBank/DDBJ databases">
        <authorList>
            <person name="Stuckert A."/>
        </authorList>
    </citation>
    <scope>NUCLEOTIDE SEQUENCE</scope>
</reference>